<dbReference type="InterPro" id="IPR029044">
    <property type="entry name" value="Nucleotide-diphossugar_trans"/>
</dbReference>
<reference evidence="9" key="1">
    <citation type="submission" date="2020-03" db="EMBL/GenBank/DDBJ databases">
        <authorList>
            <person name="Kislichkina A."/>
            <person name="Dentovskaya S."/>
            <person name="Shaikhutdinov R."/>
            <person name="Ivanov S."/>
            <person name="Sizova A."/>
            <person name="Solomentsev V."/>
            <person name="Bogun A."/>
        </authorList>
    </citation>
    <scope>NUCLEOTIDE SEQUENCE</scope>
    <source>
        <strain evidence="9">SCPM-O-B-7610</strain>
    </source>
</reference>
<evidence type="ECO:0000256" key="4">
    <source>
        <dbReference type="ARBA" id="ARBA00022692"/>
    </source>
</evidence>
<dbReference type="EMBL" id="JAASAI010000003">
    <property type="protein sequence ID" value="NIL21934.1"/>
    <property type="molecule type" value="Genomic_DNA"/>
</dbReference>
<comment type="subcellular location">
    <subcellularLocation>
        <location evidence="1">Membrane</location>
        <topology evidence="1">Multi-pass membrane protein</topology>
    </subcellularLocation>
</comment>
<sequence length="323" mass="36715">MNPTHLTSHYTPQISLIVPVYKEEANIRPFLQRTEAVFLKMSVTYEIIFALDPSPDKTEEIILEEINRNSNIKLMVFSRRFGQPAATMAGILSCTGETCVVIDVDLQDQPELIEQMFAKLQEGYEVVCAKRRSRKGETLIKRVIAHLGYGLINKLSDVEIPRNTGDFRIMTRRVIEELRRLNECHGFLRGLVAYVGFKQAFIEYDRDERYAGTGNYNRFTGSFKIGLNGLISFSSKPLFVMSISGFILAGLSFLIGAWYVFQKMIGIDITPGLPTTVLIISFFAGVQLLGLGLIGEYVGRIYDEVKRRPMCIIDRRINFKDEK</sequence>
<evidence type="ECO:0000256" key="5">
    <source>
        <dbReference type="ARBA" id="ARBA00022989"/>
    </source>
</evidence>
<dbReference type="PANTHER" id="PTHR48090:SF1">
    <property type="entry name" value="PROPHAGE BACTOPRENOL GLUCOSYL TRANSFERASE HOMOLOG"/>
    <property type="match status" value="1"/>
</dbReference>
<dbReference type="CDD" id="cd04187">
    <property type="entry name" value="DPM1_like_bac"/>
    <property type="match status" value="1"/>
</dbReference>
<feature type="transmembrane region" description="Helical" evidence="7">
    <location>
        <begin position="273"/>
        <end position="298"/>
    </location>
</feature>
<organism evidence="9 10">
    <name type="scientific">Yersinia mollaretii</name>
    <dbReference type="NCBI Taxonomy" id="33060"/>
    <lineage>
        <taxon>Bacteria</taxon>
        <taxon>Pseudomonadati</taxon>
        <taxon>Pseudomonadota</taxon>
        <taxon>Gammaproteobacteria</taxon>
        <taxon>Enterobacterales</taxon>
        <taxon>Yersiniaceae</taxon>
        <taxon>Yersinia</taxon>
    </lineage>
</organism>
<dbReference type="GO" id="GO:0005886">
    <property type="term" value="C:plasma membrane"/>
    <property type="evidence" value="ECO:0007669"/>
    <property type="project" value="TreeGrafter"/>
</dbReference>
<evidence type="ECO:0000313" key="10">
    <source>
        <dbReference type="Proteomes" id="UP000712947"/>
    </source>
</evidence>
<name>A0AA44CJM3_YERMO</name>
<dbReference type="SUPFAM" id="SSF53448">
    <property type="entry name" value="Nucleotide-diphospho-sugar transferases"/>
    <property type="match status" value="1"/>
</dbReference>
<evidence type="ECO:0000256" key="3">
    <source>
        <dbReference type="ARBA" id="ARBA00022679"/>
    </source>
</evidence>
<gene>
    <name evidence="9" type="ORF">HB991_05260</name>
</gene>
<evidence type="ECO:0000256" key="7">
    <source>
        <dbReference type="SAM" id="Phobius"/>
    </source>
</evidence>
<dbReference type="InterPro" id="IPR001173">
    <property type="entry name" value="Glyco_trans_2-like"/>
</dbReference>
<evidence type="ECO:0000256" key="1">
    <source>
        <dbReference type="ARBA" id="ARBA00004141"/>
    </source>
</evidence>
<dbReference type="InterPro" id="IPR050256">
    <property type="entry name" value="Glycosyltransferase_2"/>
</dbReference>
<dbReference type="RefSeq" id="WP_050536024.1">
    <property type="nucleotide sequence ID" value="NZ_CABHYO010000059.1"/>
</dbReference>
<dbReference type="PANTHER" id="PTHR48090">
    <property type="entry name" value="UNDECAPRENYL-PHOSPHATE 4-DEOXY-4-FORMAMIDO-L-ARABINOSE TRANSFERASE-RELATED"/>
    <property type="match status" value="1"/>
</dbReference>
<accession>A0AA44CJM3</accession>
<dbReference type="Pfam" id="PF00535">
    <property type="entry name" value="Glycos_transf_2"/>
    <property type="match status" value="1"/>
</dbReference>
<evidence type="ECO:0000256" key="6">
    <source>
        <dbReference type="ARBA" id="ARBA00023136"/>
    </source>
</evidence>
<keyword evidence="5 7" id="KW-1133">Transmembrane helix</keyword>
<dbReference type="Proteomes" id="UP000712947">
    <property type="component" value="Unassembled WGS sequence"/>
</dbReference>
<keyword evidence="4 7" id="KW-0812">Transmembrane</keyword>
<evidence type="ECO:0000259" key="8">
    <source>
        <dbReference type="Pfam" id="PF00535"/>
    </source>
</evidence>
<dbReference type="AlphaFoldDB" id="A0AA44CJM3"/>
<dbReference type="Gene3D" id="3.90.550.10">
    <property type="entry name" value="Spore Coat Polysaccharide Biosynthesis Protein SpsA, Chain A"/>
    <property type="match status" value="1"/>
</dbReference>
<comment type="caution">
    <text evidence="9">The sequence shown here is derived from an EMBL/GenBank/DDBJ whole genome shotgun (WGS) entry which is preliminary data.</text>
</comment>
<keyword evidence="6 7" id="KW-0472">Membrane</keyword>
<feature type="domain" description="Glycosyltransferase 2-like" evidence="8">
    <location>
        <begin position="15"/>
        <end position="178"/>
    </location>
</feature>
<keyword evidence="3" id="KW-0808">Transferase</keyword>
<proteinExistence type="predicted"/>
<evidence type="ECO:0000256" key="2">
    <source>
        <dbReference type="ARBA" id="ARBA00022676"/>
    </source>
</evidence>
<dbReference type="GO" id="GO:0016757">
    <property type="term" value="F:glycosyltransferase activity"/>
    <property type="evidence" value="ECO:0007669"/>
    <property type="project" value="UniProtKB-KW"/>
</dbReference>
<protein>
    <submittedName>
        <fullName evidence="9">Glycosyltransferase family 2 protein</fullName>
    </submittedName>
</protein>
<evidence type="ECO:0000313" key="9">
    <source>
        <dbReference type="EMBL" id="NIL21934.1"/>
    </source>
</evidence>
<keyword evidence="2" id="KW-0328">Glycosyltransferase</keyword>
<feature type="transmembrane region" description="Helical" evidence="7">
    <location>
        <begin position="238"/>
        <end position="261"/>
    </location>
</feature>